<proteinExistence type="predicted"/>
<reference evidence="1 2" key="1">
    <citation type="journal article" date="2019" name="J. Oral Microbiol.">
        <title>Role of OmpA1 and OmpA2 in Aggregatibacter actinomycetemcomitans and Aggregatibacter aphrophilus serum resistance.</title>
        <authorList>
            <person name="Lindholm M."/>
            <person name="Min Aung K."/>
            <person name="Nyunt Wai S."/>
            <person name="Oscarsson J."/>
        </authorList>
    </citation>
    <scope>NUCLEOTIDE SEQUENCE [LARGE SCALE GENOMIC DNA]</scope>
    <source>
        <strain evidence="1 2">HK83</strain>
    </source>
</reference>
<evidence type="ECO:0000313" key="1">
    <source>
        <dbReference type="EMBL" id="RMW91379.1"/>
    </source>
</evidence>
<name>A0ABX9VYH5_AGGAP</name>
<dbReference type="Proteomes" id="UP000274211">
    <property type="component" value="Unassembled WGS sequence"/>
</dbReference>
<gene>
    <name evidence="1" type="ORF">DOL88_01230</name>
</gene>
<evidence type="ECO:0000313" key="2">
    <source>
        <dbReference type="Proteomes" id="UP000274211"/>
    </source>
</evidence>
<dbReference type="InterPro" id="IPR018742">
    <property type="entry name" value="DUF2290"/>
</dbReference>
<comment type="caution">
    <text evidence="1">The sequence shown here is derived from an EMBL/GenBank/DDBJ whole genome shotgun (WGS) entry which is preliminary data.</text>
</comment>
<keyword evidence="2" id="KW-1185">Reference proteome</keyword>
<dbReference type="RefSeq" id="WP_122254708.1">
    <property type="nucleotide sequence ID" value="NZ_QMGS01000023.1"/>
</dbReference>
<protein>
    <submittedName>
        <fullName evidence="1">Uncharacterized protein</fullName>
    </submittedName>
</protein>
<dbReference type="Pfam" id="PF10053">
    <property type="entry name" value="DUF2290"/>
    <property type="match status" value="2"/>
</dbReference>
<organism evidence="1 2">
    <name type="scientific">Aggregatibacter aphrophilus</name>
    <name type="common">Haemophilus aphrophilus</name>
    <dbReference type="NCBI Taxonomy" id="732"/>
    <lineage>
        <taxon>Bacteria</taxon>
        <taxon>Pseudomonadati</taxon>
        <taxon>Pseudomonadota</taxon>
        <taxon>Gammaproteobacteria</taxon>
        <taxon>Pasteurellales</taxon>
        <taxon>Pasteurellaceae</taxon>
        <taxon>Aggregatibacter</taxon>
    </lineage>
</organism>
<sequence>MLYLDIKKEISELTTALIKVGICDDQNFPADHSLGNDIYEVTFSGEGDISSIFDFYEYETAYEEIVKNRAFNMKLIDGALIQLMYKVSKRDSKNCRIPISHPMTPHWFIDFILRNFYQTKKYNFISELPKKRFSVPLSISDNERNIIHMVVPE</sequence>
<accession>A0ABX9VYH5</accession>
<dbReference type="EMBL" id="QMGS01000023">
    <property type="protein sequence ID" value="RMW91379.1"/>
    <property type="molecule type" value="Genomic_DNA"/>
</dbReference>